<evidence type="ECO:0000256" key="1">
    <source>
        <dbReference type="SAM" id="Phobius"/>
    </source>
</evidence>
<feature type="transmembrane region" description="Helical" evidence="1">
    <location>
        <begin position="38"/>
        <end position="63"/>
    </location>
</feature>
<evidence type="ECO:0000259" key="2">
    <source>
        <dbReference type="Pfam" id="PF07331"/>
    </source>
</evidence>
<dbReference type="InterPro" id="IPR009936">
    <property type="entry name" value="DUF1468"/>
</dbReference>
<dbReference type="OrthoDB" id="7029611at2"/>
<organism evidence="3 4">
    <name type="scientific">Orrella marina</name>
    <dbReference type="NCBI Taxonomy" id="2163011"/>
    <lineage>
        <taxon>Bacteria</taxon>
        <taxon>Pseudomonadati</taxon>
        <taxon>Pseudomonadota</taxon>
        <taxon>Betaproteobacteria</taxon>
        <taxon>Burkholderiales</taxon>
        <taxon>Alcaligenaceae</taxon>
        <taxon>Orrella</taxon>
    </lineage>
</organism>
<reference evidence="3 4" key="1">
    <citation type="submission" date="2018-04" db="EMBL/GenBank/DDBJ databases">
        <title>Bordetella sp. HZ20 isolated from seawater.</title>
        <authorList>
            <person name="Sun C."/>
        </authorList>
    </citation>
    <scope>NUCLEOTIDE SEQUENCE [LARGE SCALE GENOMIC DNA]</scope>
    <source>
        <strain evidence="3 4">HZ20</strain>
    </source>
</reference>
<dbReference type="Proteomes" id="UP000244571">
    <property type="component" value="Chromosome"/>
</dbReference>
<keyword evidence="1" id="KW-0472">Membrane</keyword>
<keyword evidence="1" id="KW-0812">Transmembrane</keyword>
<dbReference type="RefSeq" id="WP_108622850.1">
    <property type="nucleotide sequence ID" value="NZ_CP028901.1"/>
</dbReference>
<protein>
    <submittedName>
        <fullName evidence="3">Tripartite tricarboxylate transporter TctB family protein</fullName>
    </submittedName>
</protein>
<feature type="transmembrane region" description="Helical" evidence="1">
    <location>
        <begin position="75"/>
        <end position="107"/>
    </location>
</feature>
<dbReference type="KEGG" id="boz:DBV39_18450"/>
<dbReference type="AlphaFoldDB" id="A0A2R4XNP8"/>
<name>A0A2R4XNP8_9BURK</name>
<keyword evidence="1" id="KW-1133">Transmembrane helix</keyword>
<sequence>MSNRDLRDILGGLVMIAAGVFAAVYAQRYDIGTLQRMGPGFFPVMLGIALAILGVFITVPALFRPGTRIVVHWNSLIWVTAGIVMFAALLNLLGLVLTSALMIILTSMPGVDMNWKSRIILAIVVSVITYLIFSYGLGMVIPVWPWSY</sequence>
<dbReference type="Pfam" id="PF07331">
    <property type="entry name" value="TctB"/>
    <property type="match status" value="1"/>
</dbReference>
<gene>
    <name evidence="3" type="ORF">DBV39_18450</name>
</gene>
<accession>A0A2R4XNP8</accession>
<feature type="transmembrane region" description="Helical" evidence="1">
    <location>
        <begin position="6"/>
        <end position="26"/>
    </location>
</feature>
<proteinExistence type="predicted"/>
<feature type="transmembrane region" description="Helical" evidence="1">
    <location>
        <begin position="119"/>
        <end position="144"/>
    </location>
</feature>
<evidence type="ECO:0000313" key="4">
    <source>
        <dbReference type="Proteomes" id="UP000244571"/>
    </source>
</evidence>
<evidence type="ECO:0000313" key="3">
    <source>
        <dbReference type="EMBL" id="AWB35394.1"/>
    </source>
</evidence>
<dbReference type="EMBL" id="CP028901">
    <property type="protein sequence ID" value="AWB35394.1"/>
    <property type="molecule type" value="Genomic_DNA"/>
</dbReference>
<keyword evidence="4" id="KW-1185">Reference proteome</keyword>
<feature type="domain" description="DUF1468" evidence="2">
    <location>
        <begin position="11"/>
        <end position="142"/>
    </location>
</feature>